<dbReference type="AlphaFoldDB" id="A0A8H7HJZ7"/>
<feature type="region of interest" description="Disordered" evidence="3">
    <location>
        <begin position="71"/>
        <end position="91"/>
    </location>
</feature>
<reference evidence="4" key="1">
    <citation type="submission" date="2020-09" db="EMBL/GenBank/DDBJ databases">
        <title>Comparative genome analyses of four rice-infecting Rhizoctonia solani isolates reveal extensive enrichment of homogalacturonan modification genes.</title>
        <authorList>
            <person name="Lee D.-Y."/>
            <person name="Jeon J."/>
            <person name="Kim K.-T."/>
            <person name="Cheong K."/>
            <person name="Song H."/>
            <person name="Choi G."/>
            <person name="Ko J."/>
            <person name="Opiyo S.O."/>
            <person name="Zuo S."/>
            <person name="Madhav S."/>
            <person name="Lee Y.-H."/>
            <person name="Wang G.-L."/>
        </authorList>
    </citation>
    <scope>NUCLEOTIDE SEQUENCE</scope>
    <source>
        <strain evidence="4">AG1-IA YN-7</strain>
    </source>
</reference>
<dbReference type="EMBL" id="JACYCC010000005">
    <property type="protein sequence ID" value="KAF8686763.1"/>
    <property type="molecule type" value="Genomic_DNA"/>
</dbReference>
<evidence type="ECO:0000256" key="1">
    <source>
        <dbReference type="ARBA" id="ARBA00004123"/>
    </source>
</evidence>
<evidence type="ECO:0000256" key="3">
    <source>
        <dbReference type="SAM" id="MobiDB-lite"/>
    </source>
</evidence>
<dbReference type="GO" id="GO:0005634">
    <property type="term" value="C:nucleus"/>
    <property type="evidence" value="ECO:0007669"/>
    <property type="project" value="UniProtKB-SubCell"/>
</dbReference>
<gene>
    <name evidence="4" type="ORF">RHS04_00012</name>
</gene>
<dbReference type="InterPro" id="IPR021858">
    <property type="entry name" value="Fun_TF"/>
</dbReference>
<evidence type="ECO:0000313" key="4">
    <source>
        <dbReference type="EMBL" id="KAF8686763.1"/>
    </source>
</evidence>
<dbReference type="PANTHER" id="PTHR37534:SF46">
    <property type="entry name" value="ZN(II)2CYS6 TRANSCRIPTION FACTOR (EUROFUNG)"/>
    <property type="match status" value="1"/>
</dbReference>
<evidence type="ECO:0000256" key="2">
    <source>
        <dbReference type="ARBA" id="ARBA00023242"/>
    </source>
</evidence>
<comment type="caution">
    <text evidence="4">The sequence shown here is derived from an EMBL/GenBank/DDBJ whole genome shotgun (WGS) entry which is preliminary data.</text>
</comment>
<comment type="subcellular location">
    <subcellularLocation>
        <location evidence="1">Nucleus</location>
    </subcellularLocation>
</comment>
<dbReference type="Proteomes" id="UP000650582">
    <property type="component" value="Unassembled WGS sequence"/>
</dbReference>
<protein>
    <submittedName>
        <fullName evidence="4">Uncharacterized protein</fullName>
    </submittedName>
</protein>
<dbReference type="Pfam" id="PF11951">
    <property type="entry name" value="Fungal_trans_2"/>
    <property type="match status" value="1"/>
</dbReference>
<name>A0A8H7HJZ7_9AGAM</name>
<evidence type="ECO:0000313" key="5">
    <source>
        <dbReference type="Proteomes" id="UP000650582"/>
    </source>
</evidence>
<sequence>MGLECSGYQYVERMSAIGRKARKPRTKSAPLHAFVQQEPTGDASVQSFGVVNPNESLGTITGSQIHFVPDISPQSSTASTQARDDSLVRSSTSHVPSVLGRYSGLPLDVAQSLARKEHIYPNSLSTIVESVPSSSMTRLYDLGPERALLAYMNQFAESSQTTTFGTHNDEHFADHTQIPPGHWDTQLNISASQSYESLTKTDREEEDDEILEEPRETLGINLALDQSVPDNLFAFALQKSAQWSMLVMFQPLMIRSSMKERIAHQINSSASTRGRITLISRAIGALLKSPVPDQSCELTISILHTDMYQKAARYALERATLEPNLVRQKALAILTDYLDIIAIQGSSYPFCSWYQLLCGAALPFRDACPEPLGQPVYLPGILNEPPFCLSFFVGWDVCVSITFGRPMLCQYDAGFSLELCDEIYDQQRNYGFQWILGVPDQLVLLFAWINTLYEYHGANLDPGLLRKIEDDLSKIKMSLVESSDPVLRLGRTAVQEAWRQAAYIYLYMTLYGASAQDSRVVQARRTFMRLVDGTKQGHSPDGFMIVPMIIAGVVCIKRRDRDTVRKCIGGLRSSRYPVSIWNDILRMLEDVWSRTTAENRAAICEVFNIRSSAAIASKLPIGHNSGFQYRNKKVERIDAYSLRNRQTAFFMARILGMYF</sequence>
<feature type="compositionally biased region" description="Polar residues" evidence="3">
    <location>
        <begin position="72"/>
        <end position="81"/>
    </location>
</feature>
<proteinExistence type="predicted"/>
<organism evidence="4 5">
    <name type="scientific">Rhizoctonia solani</name>
    <dbReference type="NCBI Taxonomy" id="456999"/>
    <lineage>
        <taxon>Eukaryota</taxon>
        <taxon>Fungi</taxon>
        <taxon>Dikarya</taxon>
        <taxon>Basidiomycota</taxon>
        <taxon>Agaricomycotina</taxon>
        <taxon>Agaricomycetes</taxon>
        <taxon>Cantharellales</taxon>
        <taxon>Ceratobasidiaceae</taxon>
        <taxon>Rhizoctonia</taxon>
    </lineage>
</organism>
<accession>A0A8H7HJZ7</accession>
<dbReference type="PANTHER" id="PTHR37534">
    <property type="entry name" value="TRANSCRIPTIONAL ACTIVATOR PROTEIN UGA3"/>
    <property type="match status" value="1"/>
</dbReference>
<keyword evidence="2" id="KW-0539">Nucleus</keyword>